<evidence type="ECO:0000256" key="1">
    <source>
        <dbReference type="SAM" id="Coils"/>
    </source>
</evidence>
<dbReference type="EMBL" id="LROR01000038">
    <property type="protein sequence ID" value="OBR95284.1"/>
    <property type="molecule type" value="Genomic_DNA"/>
</dbReference>
<protein>
    <recommendedName>
        <fullName evidence="6">Chromosome partition protein Smc</fullName>
    </recommendedName>
</protein>
<dbReference type="RefSeq" id="WP_063600613.1">
    <property type="nucleotide sequence ID" value="NZ_LITQ01000009.1"/>
</dbReference>
<reference evidence="3 5" key="2">
    <citation type="journal article" date="2016" name="Front. Microbiol.">
        <title>Industrial Acetogenic Biocatalysts: A Comparative Metabolic and Genomic Analysis.</title>
        <authorList>
            <person name="Bengelsdorf F."/>
            <person name="Poehlein A."/>
            <person name="Sonja S."/>
            <person name="Erz C."/>
            <person name="Hummel T."/>
            <person name="Hoffmeister S."/>
            <person name="Daniel R."/>
            <person name="Durre P."/>
        </authorList>
    </citation>
    <scope>NUCLEOTIDE SEQUENCE [LARGE SCALE GENOMIC DNA]</scope>
    <source>
        <strain evidence="3 5">PTA-10522</strain>
    </source>
</reference>
<sequence length="98" mass="11704">MDKVYTLILKYIKKIKKSIIFGMQNLNLFFDKKKTIDTAYKPILDEKLKEVKDLEDKLNVMQNKNASFEKQIKHLRGSMMKKEKLIKNLQDIISQRQN</sequence>
<comment type="caution">
    <text evidence="2">The sequence shown here is derived from an EMBL/GenBank/DDBJ whole genome shotgun (WGS) entry which is preliminary data.</text>
</comment>
<evidence type="ECO:0000313" key="4">
    <source>
        <dbReference type="Proteomes" id="UP000077384"/>
    </source>
</evidence>
<feature type="coiled-coil region" evidence="1">
    <location>
        <begin position="44"/>
        <end position="71"/>
    </location>
</feature>
<name>A0A162JE90_9CLOT</name>
<proteinExistence type="predicted"/>
<dbReference type="Proteomes" id="UP000093694">
    <property type="component" value="Unassembled WGS sequence"/>
</dbReference>
<dbReference type="Proteomes" id="UP000077384">
    <property type="component" value="Unassembled WGS sequence"/>
</dbReference>
<dbReference type="AlphaFoldDB" id="A0A162JE90"/>
<keyword evidence="5" id="KW-1185">Reference proteome</keyword>
<evidence type="ECO:0000313" key="2">
    <source>
        <dbReference type="EMBL" id="OAA93955.1"/>
    </source>
</evidence>
<evidence type="ECO:0000313" key="3">
    <source>
        <dbReference type="EMBL" id="OBR95284.1"/>
    </source>
</evidence>
<accession>A0A162JE90</accession>
<reference evidence="2 4" key="1">
    <citation type="journal article" date="2015" name="Biotechnol. Bioeng.">
        <title>Genome sequence and phenotypic characterization of Caulobacter segnis.</title>
        <authorList>
            <person name="Patel S."/>
            <person name="Fletcher B."/>
            <person name="Scott D.C."/>
            <person name="Ely B."/>
        </authorList>
    </citation>
    <scope>NUCLEOTIDE SEQUENCE [LARGE SCALE GENOMIC DNA]</scope>
    <source>
        <strain evidence="2 4">PS02</strain>
    </source>
</reference>
<evidence type="ECO:0000313" key="5">
    <source>
        <dbReference type="Proteomes" id="UP000093694"/>
    </source>
</evidence>
<dbReference type="PATRIC" id="fig|1705578.3.peg.3940"/>
<evidence type="ECO:0008006" key="6">
    <source>
        <dbReference type="Google" id="ProtNLM"/>
    </source>
</evidence>
<gene>
    <name evidence="3" type="ORF">CLCOS_16080</name>
    <name evidence="2" type="ORF">WX73_03865</name>
</gene>
<keyword evidence="1" id="KW-0175">Coiled coil</keyword>
<dbReference type="EMBL" id="LITQ01000009">
    <property type="protein sequence ID" value="OAA93955.1"/>
    <property type="molecule type" value="Genomic_DNA"/>
</dbReference>
<organism evidence="2 4">
    <name type="scientific">Clostridium coskatii</name>
    <dbReference type="NCBI Taxonomy" id="1705578"/>
    <lineage>
        <taxon>Bacteria</taxon>
        <taxon>Bacillati</taxon>
        <taxon>Bacillota</taxon>
        <taxon>Clostridia</taxon>
        <taxon>Eubacteriales</taxon>
        <taxon>Clostridiaceae</taxon>
        <taxon>Clostridium</taxon>
    </lineage>
</organism>